<feature type="domain" description="Outer membrane protein beta-barrel" evidence="3">
    <location>
        <begin position="10"/>
        <end position="233"/>
    </location>
</feature>
<evidence type="ECO:0000313" key="5">
    <source>
        <dbReference type="Proteomes" id="UP000625976"/>
    </source>
</evidence>
<evidence type="ECO:0000256" key="2">
    <source>
        <dbReference type="SAM" id="SignalP"/>
    </source>
</evidence>
<sequence>MKTKHIVILVALMAIGLNVHAQDNEAQPTKGFYLRAGGGFIAQTGKTEFNNADPNGITMIQQSTEISTDGSTINVKALNGTLGGGFKFNLTGGYMFNDYIGAELGINYFNSSKETIGKLTSPQLISEETAYIRGVDLMPAIYLTPNFKKLNPYARVGLVMTGAGKLYIDTDVRQIDGGGIGTDIVVNVKTEVKSKFSTGLGAAAGVTYPIGNKLNLFGEVEFRNFSIKSKSASIKEYETRAVTGSQSQLVPGQQLADLPTSEKEFIFTDNYSQSATSPVPTNEARKIPTQYVNASGTGINVGVRYSF</sequence>
<evidence type="ECO:0000259" key="3">
    <source>
        <dbReference type="Pfam" id="PF13505"/>
    </source>
</evidence>
<dbReference type="InterPro" id="IPR027385">
    <property type="entry name" value="Beta-barrel_OMP"/>
</dbReference>
<dbReference type="Gene3D" id="2.40.160.20">
    <property type="match status" value="1"/>
</dbReference>
<comment type="caution">
    <text evidence="4">The sequence shown here is derived from an EMBL/GenBank/DDBJ whole genome shotgun (WGS) entry which is preliminary data.</text>
</comment>
<keyword evidence="5" id="KW-1185">Reference proteome</keyword>
<keyword evidence="1 2" id="KW-0732">Signal</keyword>
<dbReference type="InterPro" id="IPR011250">
    <property type="entry name" value="OMP/PagP_B-barrel"/>
</dbReference>
<evidence type="ECO:0000256" key="1">
    <source>
        <dbReference type="ARBA" id="ARBA00022729"/>
    </source>
</evidence>
<name>A0A917LPF8_9FLAO</name>
<dbReference type="SUPFAM" id="SSF56925">
    <property type="entry name" value="OMPA-like"/>
    <property type="match status" value="1"/>
</dbReference>
<protein>
    <submittedName>
        <fullName evidence="4">Membrane protein</fullName>
    </submittedName>
</protein>
<feature type="signal peptide" evidence="2">
    <location>
        <begin position="1"/>
        <end position="21"/>
    </location>
</feature>
<gene>
    <name evidence="4" type="ORF">GCM10010976_20890</name>
</gene>
<proteinExistence type="predicted"/>
<dbReference type="EMBL" id="BMFQ01000002">
    <property type="protein sequence ID" value="GGG49398.1"/>
    <property type="molecule type" value="Genomic_DNA"/>
</dbReference>
<dbReference type="AlphaFoldDB" id="A0A917LPF8"/>
<organism evidence="4 5">
    <name type="scientific">Bizionia arctica</name>
    <dbReference type="NCBI Taxonomy" id="1495645"/>
    <lineage>
        <taxon>Bacteria</taxon>
        <taxon>Pseudomonadati</taxon>
        <taxon>Bacteroidota</taxon>
        <taxon>Flavobacteriia</taxon>
        <taxon>Flavobacteriales</taxon>
        <taxon>Flavobacteriaceae</taxon>
        <taxon>Bizionia</taxon>
    </lineage>
</organism>
<feature type="chain" id="PRO_5037380126" evidence="2">
    <location>
        <begin position="22"/>
        <end position="307"/>
    </location>
</feature>
<accession>A0A917LPF8</accession>
<dbReference type="Pfam" id="PF13505">
    <property type="entry name" value="OMP_b-brl"/>
    <property type="match status" value="1"/>
</dbReference>
<evidence type="ECO:0000313" key="4">
    <source>
        <dbReference type="EMBL" id="GGG49398.1"/>
    </source>
</evidence>
<reference evidence="4" key="1">
    <citation type="journal article" date="2014" name="Int. J. Syst. Evol. Microbiol.">
        <title>Complete genome sequence of Corynebacterium casei LMG S-19264T (=DSM 44701T), isolated from a smear-ripened cheese.</title>
        <authorList>
            <consortium name="US DOE Joint Genome Institute (JGI-PGF)"/>
            <person name="Walter F."/>
            <person name="Albersmeier A."/>
            <person name="Kalinowski J."/>
            <person name="Ruckert C."/>
        </authorList>
    </citation>
    <scope>NUCLEOTIDE SEQUENCE</scope>
    <source>
        <strain evidence="4">CGMCC 1.12751</strain>
    </source>
</reference>
<dbReference type="Proteomes" id="UP000625976">
    <property type="component" value="Unassembled WGS sequence"/>
</dbReference>
<dbReference type="RefSeq" id="WP_188464508.1">
    <property type="nucleotide sequence ID" value="NZ_BMFQ01000002.1"/>
</dbReference>
<reference evidence="4" key="2">
    <citation type="submission" date="2020-09" db="EMBL/GenBank/DDBJ databases">
        <authorList>
            <person name="Sun Q."/>
            <person name="Zhou Y."/>
        </authorList>
    </citation>
    <scope>NUCLEOTIDE SEQUENCE</scope>
    <source>
        <strain evidence="4">CGMCC 1.12751</strain>
    </source>
</reference>